<dbReference type="InterPro" id="IPR009057">
    <property type="entry name" value="Homeodomain-like_sf"/>
</dbReference>
<keyword evidence="6" id="KW-1185">Reference proteome</keyword>
<dbReference type="InterPro" id="IPR018060">
    <property type="entry name" value="HTH_AraC"/>
</dbReference>
<dbReference type="PANTHER" id="PTHR47504:SF5">
    <property type="entry name" value="RIGHT ORIGIN-BINDING PROTEIN"/>
    <property type="match status" value="1"/>
</dbReference>
<dbReference type="SUPFAM" id="SSF46689">
    <property type="entry name" value="Homeodomain-like"/>
    <property type="match status" value="2"/>
</dbReference>
<dbReference type="GO" id="GO:0043565">
    <property type="term" value="F:sequence-specific DNA binding"/>
    <property type="evidence" value="ECO:0007669"/>
    <property type="project" value="InterPro"/>
</dbReference>
<evidence type="ECO:0000313" key="5">
    <source>
        <dbReference type="EMBL" id="BCK00677.1"/>
    </source>
</evidence>
<dbReference type="EMBL" id="AP023368">
    <property type="protein sequence ID" value="BCK00677.1"/>
    <property type="molecule type" value="Genomic_DNA"/>
</dbReference>
<evidence type="ECO:0000313" key="6">
    <source>
        <dbReference type="Proteomes" id="UP000515703"/>
    </source>
</evidence>
<accession>A0A7I8DWJ6</accession>
<dbReference type="KEGG" id="acht:bsdcttw_37170"/>
<dbReference type="Gene3D" id="1.10.10.60">
    <property type="entry name" value="Homeodomain-like"/>
    <property type="match status" value="2"/>
</dbReference>
<evidence type="ECO:0000259" key="4">
    <source>
        <dbReference type="PROSITE" id="PS01124"/>
    </source>
</evidence>
<feature type="domain" description="HTH araC/xylS-type" evidence="4">
    <location>
        <begin position="8"/>
        <end position="106"/>
    </location>
</feature>
<proteinExistence type="predicted"/>
<protein>
    <recommendedName>
        <fullName evidence="4">HTH araC/xylS-type domain-containing protein</fullName>
    </recommendedName>
</protein>
<dbReference type="Proteomes" id="UP000515703">
    <property type="component" value="Chromosome"/>
</dbReference>
<reference evidence="5 6" key="2">
    <citation type="submission" date="2020-08" db="EMBL/GenBank/DDBJ databases">
        <authorList>
            <person name="Ueki A."/>
            <person name="Tonouchi A."/>
        </authorList>
    </citation>
    <scope>NUCLEOTIDE SEQUENCE [LARGE SCALE GENOMIC DNA]</scope>
    <source>
        <strain evidence="5 6">CTTW</strain>
    </source>
</reference>
<dbReference type="GO" id="GO:0003700">
    <property type="term" value="F:DNA-binding transcription factor activity"/>
    <property type="evidence" value="ECO:0007669"/>
    <property type="project" value="InterPro"/>
</dbReference>
<organism evidence="5 6">
    <name type="scientific">Anaerocolumna chitinilytica</name>
    <dbReference type="NCBI Taxonomy" id="1727145"/>
    <lineage>
        <taxon>Bacteria</taxon>
        <taxon>Bacillati</taxon>
        <taxon>Bacillota</taxon>
        <taxon>Clostridia</taxon>
        <taxon>Lachnospirales</taxon>
        <taxon>Lachnospiraceae</taxon>
        <taxon>Anaerocolumna</taxon>
    </lineage>
</organism>
<dbReference type="AlphaFoldDB" id="A0A7I8DWJ6"/>
<dbReference type="SMART" id="SM00342">
    <property type="entry name" value="HTH_ARAC"/>
    <property type="match status" value="1"/>
</dbReference>
<dbReference type="RefSeq" id="WP_185256327.1">
    <property type="nucleotide sequence ID" value="NZ_AP023368.1"/>
</dbReference>
<keyword evidence="2" id="KW-0238">DNA-binding</keyword>
<reference evidence="5 6" key="1">
    <citation type="submission" date="2020-08" db="EMBL/GenBank/DDBJ databases">
        <title>Draft genome sequencing of an Anaerocolumna strain isolated from anoxic soil subjected to BSD treatment.</title>
        <authorList>
            <person name="Uek A."/>
            <person name="Tonouchi A."/>
        </authorList>
    </citation>
    <scope>NUCLEOTIDE SEQUENCE [LARGE SCALE GENOMIC DNA]</scope>
    <source>
        <strain evidence="5 6">CTTW</strain>
    </source>
</reference>
<evidence type="ECO:0000256" key="3">
    <source>
        <dbReference type="ARBA" id="ARBA00023163"/>
    </source>
</evidence>
<keyword evidence="3" id="KW-0804">Transcription</keyword>
<evidence type="ECO:0000256" key="1">
    <source>
        <dbReference type="ARBA" id="ARBA00023015"/>
    </source>
</evidence>
<dbReference type="Pfam" id="PF12833">
    <property type="entry name" value="HTH_18"/>
    <property type="match status" value="1"/>
</dbReference>
<dbReference type="InterPro" id="IPR050959">
    <property type="entry name" value="MarA-like"/>
</dbReference>
<keyword evidence="1" id="KW-0805">Transcription regulation</keyword>
<dbReference type="PANTHER" id="PTHR47504">
    <property type="entry name" value="RIGHT ORIGIN-BINDING PROTEIN"/>
    <property type="match status" value="1"/>
</dbReference>
<sequence>MDWITSLSKAIHYIENNLTNEISIDDVAKKAFSSNSNFQRIFHLVTGLTIGDYIRNRRLSLAGQELLHGKSKIIDVAMRYQYDTQESFSKAFIRFHGISPSSVRKQGGRLKLFQPLTINVTIQGGFDMSRKLIDNIPIHQLQYPDQGQNYVFNGCMKFLMECLGENEQYDYWFFSAVSGDCYVQVYGTDKKKWQVCFSHAKFDYELIKRVFDAIGYNFSYIDAEEWKKDKEKCKTKIIEYIDKGIPVLGKGFYHTPSSGGEPWPTEEVSVIIGYENEGECFYRLPEEATNLMSFTLDDGLPYVFVFIEGKKETFPAIAESYKKALMDAPRLIRTLPNQSNNVFFGNDAFEQWANMLESNFYHMSKKDYEALNSIASWRYYCVYICIIATNIFSKGHTTDRAIQMNPELASIAPLLDKEYRALDDLENQLKEVGGDFNISYEVLQDAAKCKEIACIMRQFSKVYLRICDIIENYKGK</sequence>
<gene>
    <name evidence="5" type="ORF">bsdcttw_37170</name>
</gene>
<name>A0A7I8DWJ6_9FIRM</name>
<evidence type="ECO:0000256" key="2">
    <source>
        <dbReference type="ARBA" id="ARBA00023125"/>
    </source>
</evidence>
<dbReference type="PROSITE" id="PS01124">
    <property type="entry name" value="HTH_ARAC_FAMILY_2"/>
    <property type="match status" value="1"/>
</dbReference>